<sequence>MQINRADVADLIYFLAIARHKSFSRAAIELGVTTSTLSHALKGLENRLGVRLLNRTTKSVTLTGAGDALAATVETPFEAIDVALETLNRFRDAPAGRIRLNVAVEASTLLLAPIVPEFVERYPDVELDIVASNRMVNVTEGGFDAGIRYGGTVPEDMIAQRLSANIRWVVAGSPTYLDRFGIPVHPNDLLHHRCVSNRLGDDRVYRWEFEQGEEKIALLVPSSVTVDQAETGLVAVLGGVGLMYFPEPLVAPYVSEGRLRLVLTDWAPTGPGFYIYYSSRRQMPTGLRLLIDLVREIQPLGL</sequence>
<evidence type="ECO:0000256" key="1">
    <source>
        <dbReference type="ARBA" id="ARBA00009437"/>
    </source>
</evidence>
<dbReference type="GO" id="GO:0006351">
    <property type="term" value="P:DNA-templated transcription"/>
    <property type="evidence" value="ECO:0007669"/>
    <property type="project" value="TreeGrafter"/>
</dbReference>
<dbReference type="CDD" id="cd08474">
    <property type="entry name" value="PBP2_CrgA_like_5"/>
    <property type="match status" value="1"/>
</dbReference>
<keyword evidence="7" id="KW-1185">Reference proteome</keyword>
<dbReference type="InterPro" id="IPR000847">
    <property type="entry name" value="LysR_HTH_N"/>
</dbReference>
<dbReference type="InterPro" id="IPR058163">
    <property type="entry name" value="LysR-type_TF_proteobact-type"/>
</dbReference>
<evidence type="ECO:0000256" key="3">
    <source>
        <dbReference type="ARBA" id="ARBA00023125"/>
    </source>
</evidence>
<reference evidence="6" key="1">
    <citation type="submission" date="2016-01" db="EMBL/GenBank/DDBJ databases">
        <authorList>
            <person name="Peeters C."/>
        </authorList>
    </citation>
    <scope>NUCLEOTIDE SEQUENCE [LARGE SCALE GENOMIC DNA]</scope>
    <source>
        <strain evidence="6">LMG 29318</strain>
    </source>
</reference>
<comment type="caution">
    <text evidence="6">The sequence shown here is derived from an EMBL/GenBank/DDBJ whole genome shotgun (WGS) entry which is preliminary data.</text>
</comment>
<dbReference type="Gene3D" id="3.40.190.290">
    <property type="match status" value="1"/>
</dbReference>
<dbReference type="Pfam" id="PF00126">
    <property type="entry name" value="HTH_1"/>
    <property type="match status" value="1"/>
</dbReference>
<dbReference type="PANTHER" id="PTHR30537:SF1">
    <property type="entry name" value="HTH-TYPE TRANSCRIPTIONAL REGULATOR PGRR"/>
    <property type="match status" value="1"/>
</dbReference>
<keyword evidence="3" id="KW-0238">DNA-binding</keyword>
<keyword evidence="4" id="KW-0804">Transcription</keyword>
<dbReference type="Proteomes" id="UP000054870">
    <property type="component" value="Unassembled WGS sequence"/>
</dbReference>
<dbReference type="InterPro" id="IPR036388">
    <property type="entry name" value="WH-like_DNA-bd_sf"/>
</dbReference>
<evidence type="ECO:0000256" key="4">
    <source>
        <dbReference type="ARBA" id="ARBA00023163"/>
    </source>
</evidence>
<dbReference type="FunFam" id="1.10.10.10:FF:000001">
    <property type="entry name" value="LysR family transcriptional regulator"/>
    <property type="match status" value="1"/>
</dbReference>
<dbReference type="InterPro" id="IPR005119">
    <property type="entry name" value="LysR_subst-bd"/>
</dbReference>
<dbReference type="SUPFAM" id="SSF53850">
    <property type="entry name" value="Periplasmic binding protein-like II"/>
    <property type="match status" value="1"/>
</dbReference>
<dbReference type="GO" id="GO:0003700">
    <property type="term" value="F:DNA-binding transcription factor activity"/>
    <property type="evidence" value="ECO:0007669"/>
    <property type="project" value="InterPro"/>
</dbReference>
<organism evidence="6 7">
    <name type="scientific">Caballeronia catudaia</name>
    <dbReference type="NCBI Taxonomy" id="1777136"/>
    <lineage>
        <taxon>Bacteria</taxon>
        <taxon>Pseudomonadati</taxon>
        <taxon>Pseudomonadota</taxon>
        <taxon>Betaproteobacteria</taxon>
        <taxon>Burkholderiales</taxon>
        <taxon>Burkholderiaceae</taxon>
        <taxon>Caballeronia</taxon>
    </lineage>
</organism>
<dbReference type="RefSeq" id="WP_061127384.1">
    <property type="nucleotide sequence ID" value="NZ_FCOF02000039.1"/>
</dbReference>
<evidence type="ECO:0000259" key="5">
    <source>
        <dbReference type="PROSITE" id="PS50931"/>
    </source>
</evidence>
<dbReference type="GO" id="GO:0043565">
    <property type="term" value="F:sequence-specific DNA binding"/>
    <property type="evidence" value="ECO:0007669"/>
    <property type="project" value="TreeGrafter"/>
</dbReference>
<evidence type="ECO:0000256" key="2">
    <source>
        <dbReference type="ARBA" id="ARBA00023015"/>
    </source>
</evidence>
<evidence type="ECO:0000313" key="7">
    <source>
        <dbReference type="Proteomes" id="UP000054870"/>
    </source>
</evidence>
<feature type="domain" description="HTH lysR-type" evidence="5">
    <location>
        <begin position="7"/>
        <end position="63"/>
    </location>
</feature>
<name>A0A158CTV8_9BURK</name>
<comment type="similarity">
    <text evidence="1">Belongs to the LysR transcriptional regulatory family.</text>
</comment>
<dbReference type="PROSITE" id="PS50931">
    <property type="entry name" value="HTH_LYSR"/>
    <property type="match status" value="1"/>
</dbReference>
<accession>A0A158CTV8</accession>
<dbReference type="EMBL" id="FCOF02000039">
    <property type="protein sequence ID" value="SAK85326.1"/>
    <property type="molecule type" value="Genomic_DNA"/>
</dbReference>
<protein>
    <submittedName>
        <fullName evidence="6">LysR family transcriptional regulator</fullName>
    </submittedName>
</protein>
<evidence type="ECO:0000313" key="6">
    <source>
        <dbReference type="EMBL" id="SAK85326.1"/>
    </source>
</evidence>
<dbReference type="OrthoDB" id="9813056at2"/>
<dbReference type="InterPro" id="IPR036390">
    <property type="entry name" value="WH_DNA-bd_sf"/>
</dbReference>
<gene>
    <name evidence="6" type="ORF">AWB75_05671</name>
</gene>
<dbReference type="PANTHER" id="PTHR30537">
    <property type="entry name" value="HTH-TYPE TRANSCRIPTIONAL REGULATOR"/>
    <property type="match status" value="1"/>
</dbReference>
<dbReference type="SUPFAM" id="SSF46785">
    <property type="entry name" value="Winged helix' DNA-binding domain"/>
    <property type="match status" value="1"/>
</dbReference>
<proteinExistence type="inferred from homology"/>
<dbReference type="AlphaFoldDB" id="A0A158CTV8"/>
<keyword evidence="2" id="KW-0805">Transcription regulation</keyword>
<dbReference type="Pfam" id="PF03466">
    <property type="entry name" value="LysR_substrate"/>
    <property type="match status" value="1"/>
</dbReference>
<dbReference type="Gene3D" id="1.10.10.10">
    <property type="entry name" value="Winged helix-like DNA-binding domain superfamily/Winged helix DNA-binding domain"/>
    <property type="match status" value="1"/>
</dbReference>